<protein>
    <submittedName>
        <fullName evidence="1">Uncharacterized protein</fullName>
    </submittedName>
</protein>
<dbReference type="Gene3D" id="3.40.50.300">
    <property type="entry name" value="P-loop containing nucleotide triphosphate hydrolases"/>
    <property type="match status" value="1"/>
</dbReference>
<dbReference type="EMBL" id="FKBS01000025">
    <property type="protein sequence ID" value="SAI47011.1"/>
    <property type="molecule type" value="Genomic_DNA"/>
</dbReference>
<dbReference type="Proteomes" id="UP000077037">
    <property type="component" value="Unassembled WGS sequence"/>
</dbReference>
<organism evidence="1 2">
    <name type="scientific">Bordetella ansorpii</name>
    <dbReference type="NCBI Taxonomy" id="288768"/>
    <lineage>
        <taxon>Bacteria</taxon>
        <taxon>Pseudomonadati</taxon>
        <taxon>Pseudomonadota</taxon>
        <taxon>Betaproteobacteria</taxon>
        <taxon>Burkholderiales</taxon>
        <taxon>Alcaligenaceae</taxon>
        <taxon>Bordetella</taxon>
    </lineage>
</organism>
<name>A0A157QML2_9BORD</name>
<evidence type="ECO:0000313" key="1">
    <source>
        <dbReference type="EMBL" id="SAI47011.1"/>
    </source>
</evidence>
<dbReference type="AlphaFoldDB" id="A0A157QML2"/>
<accession>A0A157QML2</accession>
<dbReference type="SUPFAM" id="SSF52540">
    <property type="entry name" value="P-loop containing nucleoside triphosphate hydrolases"/>
    <property type="match status" value="1"/>
</dbReference>
<dbReference type="InterPro" id="IPR027417">
    <property type="entry name" value="P-loop_NTPase"/>
</dbReference>
<evidence type="ECO:0000313" key="2">
    <source>
        <dbReference type="Proteomes" id="UP000077037"/>
    </source>
</evidence>
<dbReference type="RefSeq" id="WP_066416925.1">
    <property type="nucleotide sequence ID" value="NZ_FKBS01000025.1"/>
</dbReference>
<proteinExistence type="predicted"/>
<gene>
    <name evidence="1" type="ORF">SAMEA1982600_03753</name>
</gene>
<dbReference type="OrthoDB" id="3192509at2"/>
<reference evidence="1 2" key="1">
    <citation type="submission" date="2016-03" db="EMBL/GenBank/DDBJ databases">
        <authorList>
            <consortium name="Pathogen Informatics"/>
        </authorList>
    </citation>
    <scope>NUCLEOTIDE SEQUENCE [LARGE SCALE GENOMIC DNA]</scope>
    <source>
        <strain evidence="1 2">NCTC13364</strain>
    </source>
</reference>
<sequence length="458" mass="51889">MTQTIVLVVRGAPGSGKSTISQLVRDEMIRRGRLVSWLPWDTFHHFIEPRATLTKQTILNDTQRLLRAAVDCMHAATQIIIIDGVFLYPEENDAIRGCFPVGAATLLRYRLVVSTDNLLRRNVMRCAQDHLPSARIREVDQDPLWNKGLAGEHVLANDGNDPHPVAAVLCEHIEQHLGRASGSFNPTRLDAWRMGSRLRCPALHRFRDFDLLASPASNTWVANACFDFGLDPAEEQRLTALITQQPAAFNYLNADSRIIGDLRALAQRHGLQCEQADQWQAPALRIAVNAEVRQSLGKDSARFRRTLAKMDSALCVRFGPTTDRLQLWQDALWVDRHSWKADAGSDMHSLDREDLQYLPGVLEDPWRFHLAVAYHVDGTPGAWSLMLSAGEERWYAAKWGATPAGRQLQMGLECFVCHLEQLYVPERGMYVDLWGRRSEFYEQIATTHVPRVHLRVHT</sequence>